<protein>
    <submittedName>
        <fullName evidence="1">Uncharacterized protein</fullName>
    </submittedName>
</protein>
<dbReference type="EMBL" id="BAABRO010000001">
    <property type="protein sequence ID" value="GAA5505242.1"/>
    <property type="molecule type" value="Genomic_DNA"/>
</dbReference>
<accession>A0ABP9VJ58</accession>
<comment type="caution">
    <text evidence="1">The sequence shown here is derived from an EMBL/GenBank/DDBJ whole genome shotgun (WGS) entry which is preliminary data.</text>
</comment>
<proteinExistence type="predicted"/>
<name>A0ABP9VJ58_9BACT</name>
<keyword evidence="2" id="KW-1185">Reference proteome</keyword>
<dbReference type="Proteomes" id="UP001416858">
    <property type="component" value="Unassembled WGS sequence"/>
</dbReference>
<reference evidence="1 2" key="1">
    <citation type="submission" date="2024-02" db="EMBL/GenBank/DDBJ databases">
        <title>Rhodopirellula caenicola NBRC 110016.</title>
        <authorList>
            <person name="Ichikawa N."/>
            <person name="Katano-Makiyama Y."/>
            <person name="Hidaka K."/>
        </authorList>
    </citation>
    <scope>NUCLEOTIDE SEQUENCE [LARGE SCALE GENOMIC DNA]</scope>
    <source>
        <strain evidence="1 2">NBRC 110016</strain>
    </source>
</reference>
<gene>
    <name evidence="1" type="ORF">Rcae01_00684</name>
</gene>
<evidence type="ECO:0000313" key="1">
    <source>
        <dbReference type="EMBL" id="GAA5505242.1"/>
    </source>
</evidence>
<organism evidence="1 2">
    <name type="scientific">Novipirellula caenicola</name>
    <dbReference type="NCBI Taxonomy" id="1536901"/>
    <lineage>
        <taxon>Bacteria</taxon>
        <taxon>Pseudomonadati</taxon>
        <taxon>Planctomycetota</taxon>
        <taxon>Planctomycetia</taxon>
        <taxon>Pirellulales</taxon>
        <taxon>Pirellulaceae</taxon>
        <taxon>Novipirellula</taxon>
    </lineage>
</organism>
<sequence length="61" mass="6405">MSGKKMGHRRVVLQSGYFPAPLIFLPAGYPAFDGRGGNKNRVSSCVVLPGAALATGLGRKM</sequence>
<evidence type="ECO:0000313" key="2">
    <source>
        <dbReference type="Proteomes" id="UP001416858"/>
    </source>
</evidence>